<dbReference type="SUPFAM" id="SSF46785">
    <property type="entry name" value="Winged helix' DNA-binding domain"/>
    <property type="match status" value="1"/>
</dbReference>
<dbReference type="PANTHER" id="PTHR30419">
    <property type="entry name" value="HTH-TYPE TRANSCRIPTIONAL REGULATOR YBHD"/>
    <property type="match status" value="1"/>
</dbReference>
<dbReference type="InterPro" id="IPR036390">
    <property type="entry name" value="WH_DNA-bd_sf"/>
</dbReference>
<dbReference type="EMBL" id="OFSQ01000038">
    <property type="protein sequence ID" value="SOY67866.1"/>
    <property type="molecule type" value="Genomic_DNA"/>
</dbReference>
<dbReference type="OrthoDB" id="9814165at2"/>
<comment type="similarity">
    <text evidence="1">Belongs to the LysR transcriptional regulatory family.</text>
</comment>
<sequence length="329" mass="35354">MKPSQDAKPPGPAAQDIFRNRVRLRHLYCFVAVSQTQHLGRAADRLGLTQPAVSKTLSELEELAGSQLLLRRRAGTELTTAGTRFLRHALRILADIDAAAGSVIGEQARPLERIRLGALPSVVPAVLTEALLRFRAAHPDVGLAVQAGMNRNLIDQLKADVLDLAIGRMDDPVVMESLWFESLGPDPLVAAVRPAHALAQASRPTLLDCLAWPLVVPAAGSIPRHNTESLLARHGLRLPDHCMETSDAYLGRLLTEQSDAVWIAPMSAGRRATDQGSLVALAIDIQGTEEPVGLLRHKDRTLTPMAEALADCIRAAAHPDNARGARGAP</sequence>
<accession>A0A375CCV6</accession>
<dbReference type="PROSITE" id="PS50931">
    <property type="entry name" value="HTH_LYSR"/>
    <property type="match status" value="1"/>
</dbReference>
<dbReference type="SUPFAM" id="SSF53850">
    <property type="entry name" value="Periplasmic binding protein-like II"/>
    <property type="match status" value="1"/>
</dbReference>
<keyword evidence="4" id="KW-0804">Transcription</keyword>
<keyword evidence="3" id="KW-0238">DNA-binding</keyword>
<dbReference type="InterPro" id="IPR050950">
    <property type="entry name" value="HTH-type_LysR_regulators"/>
</dbReference>
<comment type="caution">
    <text evidence="6">The sequence shown here is derived from an EMBL/GenBank/DDBJ whole genome shotgun (WGS) entry which is preliminary data.</text>
</comment>
<dbReference type="GO" id="GO:0005829">
    <property type="term" value="C:cytosol"/>
    <property type="evidence" value="ECO:0007669"/>
    <property type="project" value="TreeGrafter"/>
</dbReference>
<keyword evidence="2" id="KW-0805">Transcription regulation</keyword>
<dbReference type="InterPro" id="IPR000847">
    <property type="entry name" value="LysR_HTH_N"/>
</dbReference>
<evidence type="ECO:0000256" key="1">
    <source>
        <dbReference type="ARBA" id="ARBA00009437"/>
    </source>
</evidence>
<organism evidence="6">
    <name type="scientific">Cupriavidus taiwanensis</name>
    <dbReference type="NCBI Taxonomy" id="164546"/>
    <lineage>
        <taxon>Bacteria</taxon>
        <taxon>Pseudomonadati</taxon>
        <taxon>Pseudomonadota</taxon>
        <taxon>Betaproteobacteria</taxon>
        <taxon>Burkholderiales</taxon>
        <taxon>Burkholderiaceae</taxon>
        <taxon>Cupriavidus</taxon>
    </lineage>
</organism>
<proteinExistence type="inferred from homology"/>
<dbReference type="Pfam" id="PF03466">
    <property type="entry name" value="LysR_substrate"/>
    <property type="match status" value="1"/>
</dbReference>
<dbReference type="GO" id="GO:0003700">
    <property type="term" value="F:DNA-binding transcription factor activity"/>
    <property type="evidence" value="ECO:0007669"/>
    <property type="project" value="InterPro"/>
</dbReference>
<dbReference type="RefSeq" id="WP_116359187.1">
    <property type="nucleotide sequence ID" value="NZ_JABTYD010000051.1"/>
</dbReference>
<dbReference type="AlphaFoldDB" id="A0A375CCV6"/>
<reference evidence="6" key="1">
    <citation type="submission" date="2018-01" db="EMBL/GenBank/DDBJ databases">
        <authorList>
            <person name="Clerissi C."/>
        </authorList>
    </citation>
    <scope>NUCLEOTIDE SEQUENCE</scope>
    <source>
        <strain evidence="6">Cupriavidus sp. LMG 19464</strain>
    </source>
</reference>
<dbReference type="Gene3D" id="3.40.190.290">
    <property type="match status" value="1"/>
</dbReference>
<dbReference type="InterPro" id="IPR005119">
    <property type="entry name" value="LysR_subst-bd"/>
</dbReference>
<evidence type="ECO:0000256" key="3">
    <source>
        <dbReference type="ARBA" id="ARBA00023125"/>
    </source>
</evidence>
<feature type="domain" description="HTH lysR-type" evidence="5">
    <location>
        <begin position="22"/>
        <end position="79"/>
    </location>
</feature>
<evidence type="ECO:0000313" key="6">
    <source>
        <dbReference type="EMBL" id="SOY67866.1"/>
    </source>
</evidence>
<dbReference type="Proteomes" id="UP000256780">
    <property type="component" value="Chromosome CBM2587_b"/>
</dbReference>
<dbReference type="PRINTS" id="PR00039">
    <property type="entry name" value="HTHLYSR"/>
</dbReference>
<dbReference type="FunFam" id="1.10.10.10:FF:000001">
    <property type="entry name" value="LysR family transcriptional regulator"/>
    <property type="match status" value="1"/>
</dbReference>
<name>A0A375CCV6_9BURK</name>
<protein>
    <submittedName>
        <fullName evidence="6">Regulatory protein, LysR:LysR, substrate-binding protein</fullName>
    </submittedName>
</protein>
<dbReference type="PANTHER" id="PTHR30419:SF8">
    <property type="entry name" value="NITROGEN ASSIMILATION TRANSCRIPTIONAL ACTIVATOR-RELATED"/>
    <property type="match status" value="1"/>
</dbReference>
<gene>
    <name evidence="6" type="ORF">CBM2587_B90316</name>
</gene>
<evidence type="ECO:0000256" key="2">
    <source>
        <dbReference type="ARBA" id="ARBA00023015"/>
    </source>
</evidence>
<dbReference type="Pfam" id="PF00126">
    <property type="entry name" value="HTH_1"/>
    <property type="match status" value="1"/>
</dbReference>
<dbReference type="InterPro" id="IPR036388">
    <property type="entry name" value="WH-like_DNA-bd_sf"/>
</dbReference>
<evidence type="ECO:0000259" key="5">
    <source>
        <dbReference type="PROSITE" id="PS50931"/>
    </source>
</evidence>
<evidence type="ECO:0000256" key="4">
    <source>
        <dbReference type="ARBA" id="ARBA00023163"/>
    </source>
</evidence>
<dbReference type="Gene3D" id="1.10.10.10">
    <property type="entry name" value="Winged helix-like DNA-binding domain superfamily/Winged helix DNA-binding domain"/>
    <property type="match status" value="1"/>
</dbReference>
<dbReference type="GO" id="GO:0003677">
    <property type="term" value="F:DNA binding"/>
    <property type="evidence" value="ECO:0007669"/>
    <property type="project" value="UniProtKB-KW"/>
</dbReference>